<keyword evidence="2" id="KW-1185">Reference proteome</keyword>
<name>A0A328C7J2_9DELT</name>
<organism evidence="1 2">
    <name type="scientific">Lujinxingia litoralis</name>
    <dbReference type="NCBI Taxonomy" id="2211119"/>
    <lineage>
        <taxon>Bacteria</taxon>
        <taxon>Deltaproteobacteria</taxon>
        <taxon>Bradymonadales</taxon>
        <taxon>Lujinxingiaceae</taxon>
        <taxon>Lujinxingia</taxon>
    </lineage>
</organism>
<evidence type="ECO:0000313" key="1">
    <source>
        <dbReference type="EMBL" id="RAL23052.1"/>
    </source>
</evidence>
<dbReference type="EMBL" id="QHKO01000003">
    <property type="protein sequence ID" value="RAL23052.1"/>
    <property type="molecule type" value="Genomic_DNA"/>
</dbReference>
<dbReference type="Proteomes" id="UP000249169">
    <property type="component" value="Unassembled WGS sequence"/>
</dbReference>
<dbReference type="RefSeq" id="WP_111729580.1">
    <property type="nucleotide sequence ID" value="NZ_QHKO01000003.1"/>
</dbReference>
<protein>
    <submittedName>
        <fullName evidence="1">Uncharacterized protein</fullName>
    </submittedName>
</protein>
<reference evidence="1 2" key="1">
    <citation type="submission" date="2018-05" db="EMBL/GenBank/DDBJ databases">
        <title>Lujinxingia marina gen. nov. sp. nov., a new facultative anaerobic member of the class Deltaproteobacteria, and proposal of Lujinxingaceae fam. nov.</title>
        <authorList>
            <person name="Li C.-M."/>
        </authorList>
    </citation>
    <scope>NUCLEOTIDE SEQUENCE [LARGE SCALE GENOMIC DNA]</scope>
    <source>
        <strain evidence="1 2">B210</strain>
    </source>
</reference>
<dbReference type="AlphaFoldDB" id="A0A328C7J2"/>
<sequence>MNAPQSTPRLHVQRALARARGVDWWLHSIATSGKYNDSLLDIEQRWSVRQLTDALRVLDVWSAIERPPPNPRTT</sequence>
<accession>A0A328C7J2</accession>
<evidence type="ECO:0000313" key="2">
    <source>
        <dbReference type="Proteomes" id="UP000249169"/>
    </source>
</evidence>
<gene>
    <name evidence="1" type="ORF">DL240_09200</name>
</gene>
<proteinExistence type="predicted"/>
<comment type="caution">
    <text evidence="1">The sequence shown here is derived from an EMBL/GenBank/DDBJ whole genome shotgun (WGS) entry which is preliminary data.</text>
</comment>